<proteinExistence type="predicted"/>
<evidence type="ECO:0000313" key="1">
    <source>
        <dbReference type="EMBL" id="KXJ89173.1"/>
    </source>
</evidence>
<keyword evidence="2" id="KW-1185">Reference proteome</keyword>
<dbReference type="Proteomes" id="UP000070501">
    <property type="component" value="Unassembled WGS sequence"/>
</dbReference>
<sequence length="71" mass="7289">MVTTDIGGASFDIMGTPSVHILGGGGDTVYIPELLRAGRMFNIIVAIVSLAGVTTDWQEPPQGTAAGSSRN</sequence>
<name>A0A136IWA7_9PEZI</name>
<accession>A0A136IWA7</accession>
<protein>
    <submittedName>
        <fullName evidence="1">Uncharacterized protein</fullName>
    </submittedName>
</protein>
<reference evidence="2" key="1">
    <citation type="submission" date="2016-02" db="EMBL/GenBank/DDBJ databases">
        <title>Draft genome sequence of Microdochium bolleyi, a fungal endophyte of beachgrass.</title>
        <authorList>
            <consortium name="DOE Joint Genome Institute"/>
            <person name="David A.S."/>
            <person name="May G."/>
            <person name="Haridas S."/>
            <person name="Lim J."/>
            <person name="Wang M."/>
            <person name="Labutti K."/>
            <person name="Lipzen A."/>
            <person name="Barry K."/>
            <person name="Grigoriev I.V."/>
        </authorList>
    </citation>
    <scope>NUCLEOTIDE SEQUENCE [LARGE SCALE GENOMIC DNA]</scope>
    <source>
        <strain evidence="2">J235TASD1</strain>
    </source>
</reference>
<dbReference type="EMBL" id="KQ964256">
    <property type="protein sequence ID" value="KXJ89173.1"/>
    <property type="molecule type" value="Genomic_DNA"/>
</dbReference>
<dbReference type="InParanoid" id="A0A136IWA7"/>
<organism evidence="1 2">
    <name type="scientific">Microdochium bolleyi</name>
    <dbReference type="NCBI Taxonomy" id="196109"/>
    <lineage>
        <taxon>Eukaryota</taxon>
        <taxon>Fungi</taxon>
        <taxon>Dikarya</taxon>
        <taxon>Ascomycota</taxon>
        <taxon>Pezizomycotina</taxon>
        <taxon>Sordariomycetes</taxon>
        <taxon>Xylariomycetidae</taxon>
        <taxon>Xylariales</taxon>
        <taxon>Microdochiaceae</taxon>
        <taxon>Microdochium</taxon>
    </lineage>
</organism>
<evidence type="ECO:0000313" key="2">
    <source>
        <dbReference type="Proteomes" id="UP000070501"/>
    </source>
</evidence>
<gene>
    <name evidence="1" type="ORF">Micbo1qcDRAFT_206741</name>
</gene>
<dbReference type="AlphaFoldDB" id="A0A136IWA7"/>